<dbReference type="Proteomes" id="UP001148662">
    <property type="component" value="Unassembled WGS sequence"/>
</dbReference>
<organism evidence="1 2">
    <name type="scientific">Phlebia brevispora</name>
    <dbReference type="NCBI Taxonomy" id="194682"/>
    <lineage>
        <taxon>Eukaryota</taxon>
        <taxon>Fungi</taxon>
        <taxon>Dikarya</taxon>
        <taxon>Basidiomycota</taxon>
        <taxon>Agaricomycotina</taxon>
        <taxon>Agaricomycetes</taxon>
        <taxon>Polyporales</taxon>
        <taxon>Meruliaceae</taxon>
        <taxon>Phlebia</taxon>
    </lineage>
</organism>
<sequence length="124" mass="14326">MSDWLNYIVKQTKDADFLATQGAAWIDVRDNATAHVRALQVPEAANERILLVYGHYKWQDWVLSARKFDPKIPKGAESYDPNKAVYAMTFKSDKMKRILGINKYIDMDTTTKNILDDFKARNII</sequence>
<gene>
    <name evidence="1" type="ORF">NM688_g9155</name>
</gene>
<comment type="caution">
    <text evidence="1">The sequence shown here is derived from an EMBL/GenBank/DDBJ whole genome shotgun (WGS) entry which is preliminary data.</text>
</comment>
<accession>A0ACC1RIU7</accession>
<dbReference type="EMBL" id="JANHOG010002733">
    <property type="protein sequence ID" value="KAJ3520487.1"/>
    <property type="molecule type" value="Genomic_DNA"/>
</dbReference>
<keyword evidence="2" id="KW-1185">Reference proteome</keyword>
<name>A0ACC1RIU7_9APHY</name>
<evidence type="ECO:0000313" key="1">
    <source>
        <dbReference type="EMBL" id="KAJ3520487.1"/>
    </source>
</evidence>
<proteinExistence type="predicted"/>
<evidence type="ECO:0000313" key="2">
    <source>
        <dbReference type="Proteomes" id="UP001148662"/>
    </source>
</evidence>
<reference evidence="1" key="1">
    <citation type="submission" date="2022-07" db="EMBL/GenBank/DDBJ databases">
        <title>Genome Sequence of Phlebia brevispora.</title>
        <authorList>
            <person name="Buettner E."/>
        </authorList>
    </citation>
    <scope>NUCLEOTIDE SEQUENCE</scope>
    <source>
        <strain evidence="1">MPL23</strain>
    </source>
</reference>
<protein>
    <submittedName>
        <fullName evidence="1">Uncharacterized protein</fullName>
    </submittedName>
</protein>